<dbReference type="Pfam" id="PF00226">
    <property type="entry name" value="DnaJ"/>
    <property type="match status" value="1"/>
</dbReference>
<dbReference type="AlphaFoldDB" id="A0A0P1B7G4"/>
<dbReference type="PANTHER" id="PTHR24074">
    <property type="entry name" value="CO-CHAPERONE PROTEIN DJLA"/>
    <property type="match status" value="1"/>
</dbReference>
<dbReference type="InterPro" id="IPR050817">
    <property type="entry name" value="DjlA_DnaK_co-chaperone"/>
</dbReference>
<dbReference type="PRINTS" id="PR00625">
    <property type="entry name" value="JDOMAIN"/>
</dbReference>
<dbReference type="EMBL" id="CCYA01000065">
    <property type="protein sequence ID" value="CEH11830.1"/>
    <property type="molecule type" value="Genomic_DNA"/>
</dbReference>
<dbReference type="SUPFAM" id="SSF46565">
    <property type="entry name" value="Chaperone J-domain"/>
    <property type="match status" value="1"/>
</dbReference>
<protein>
    <submittedName>
        <fullName evidence="3">Molecular chaperone (DnaJ superfamily)</fullName>
    </submittedName>
</protein>
<sequence length="253" mass="27703">MSGSSEQCPYQVLGVGPDSTPRDIKAAYRARALQTHPDRAEPHRRASSEEHFKVILRPPAPPPMSGFQTFAWPNQMPAWAPPPSEPPPNFLSRMDTSTKPPAPAFQDLRFGHQPYDEATTLGQPLRPPLHSAFDPDHFYDPSFSGSGKESRQDDWVHPSRFASATLTGMRRDDGLVFDGSAFNMGNRLRFTSAALWQKLNMSGRPEAKGKCMARGAVGKTAPGCGAGVPLPERNEGTWGPWHREKSGIGIGFA</sequence>
<dbReference type="Gene3D" id="1.10.287.110">
    <property type="entry name" value="DnaJ domain"/>
    <property type="match status" value="1"/>
</dbReference>
<reference evidence="3 4" key="1">
    <citation type="submission" date="2014-09" db="EMBL/GenBank/DDBJ databases">
        <authorList>
            <person name="Magalhaes I.L.F."/>
            <person name="Oliveira U."/>
            <person name="Santos F.R."/>
            <person name="Vidigal T.H.D.A."/>
            <person name="Brescovit A.D."/>
            <person name="Santos A.J."/>
        </authorList>
    </citation>
    <scope>NUCLEOTIDE SEQUENCE [LARGE SCALE GENOMIC DNA]</scope>
</reference>
<dbReference type="STRING" id="401625.A0A0P1B7G4"/>
<accession>A0A0P1B7G4</accession>
<keyword evidence="4" id="KW-1185">Reference proteome</keyword>
<dbReference type="InterPro" id="IPR036869">
    <property type="entry name" value="J_dom_sf"/>
</dbReference>
<dbReference type="PROSITE" id="PS50076">
    <property type="entry name" value="DNAJ_2"/>
    <property type="match status" value="1"/>
</dbReference>
<evidence type="ECO:0000313" key="4">
    <source>
        <dbReference type="Proteomes" id="UP000054845"/>
    </source>
</evidence>
<name>A0A0P1B7G4_9BASI</name>
<evidence type="ECO:0000313" key="3">
    <source>
        <dbReference type="EMBL" id="CEH11830.1"/>
    </source>
</evidence>
<dbReference type="CDD" id="cd06257">
    <property type="entry name" value="DnaJ"/>
    <property type="match status" value="1"/>
</dbReference>
<dbReference type="SMART" id="SM00271">
    <property type="entry name" value="DnaJ"/>
    <property type="match status" value="1"/>
</dbReference>
<dbReference type="OrthoDB" id="376357at2759"/>
<evidence type="ECO:0000256" key="1">
    <source>
        <dbReference type="SAM" id="MobiDB-lite"/>
    </source>
</evidence>
<dbReference type="InterPro" id="IPR001623">
    <property type="entry name" value="DnaJ_domain"/>
</dbReference>
<feature type="domain" description="J" evidence="2">
    <location>
        <begin position="8"/>
        <end position="75"/>
    </location>
</feature>
<organism evidence="3 4">
    <name type="scientific">Ceraceosorus bombacis</name>
    <dbReference type="NCBI Taxonomy" id="401625"/>
    <lineage>
        <taxon>Eukaryota</taxon>
        <taxon>Fungi</taxon>
        <taxon>Dikarya</taxon>
        <taxon>Basidiomycota</taxon>
        <taxon>Ustilaginomycotina</taxon>
        <taxon>Exobasidiomycetes</taxon>
        <taxon>Ceraceosorales</taxon>
        <taxon>Ceraceosoraceae</taxon>
        <taxon>Ceraceosorus</taxon>
    </lineage>
</organism>
<proteinExistence type="predicted"/>
<evidence type="ECO:0000259" key="2">
    <source>
        <dbReference type="PROSITE" id="PS50076"/>
    </source>
</evidence>
<feature type="region of interest" description="Disordered" evidence="1">
    <location>
        <begin position="1"/>
        <end position="22"/>
    </location>
</feature>
<dbReference type="Proteomes" id="UP000054845">
    <property type="component" value="Unassembled WGS sequence"/>
</dbReference>